<keyword evidence="6" id="KW-1185">Reference proteome</keyword>
<dbReference type="RefSeq" id="WP_020995164.1">
    <property type="nucleotide sequence ID" value="NZ_CABMNL010000001.1"/>
</dbReference>
<evidence type="ECO:0000313" key="5">
    <source>
        <dbReference type="EMBL" id="EEO27538.2"/>
    </source>
</evidence>
<dbReference type="HOGENOM" id="CLU_010194_9_0_4"/>
<evidence type="ECO:0000256" key="4">
    <source>
        <dbReference type="RuleBase" id="RU000363"/>
    </source>
</evidence>
<accession>C3X2V2</accession>
<reference evidence="5" key="1">
    <citation type="submission" date="2011-10" db="EMBL/GenBank/DDBJ databases">
        <title>The Genome Sequence of Oxalobacter formigenes HOxBLS.</title>
        <authorList>
            <consortium name="The Broad Institute Genome Sequencing Platform"/>
            <person name="Earl A."/>
            <person name="Ward D."/>
            <person name="Feldgarden M."/>
            <person name="Gevers D."/>
            <person name="Allison M.J."/>
            <person name="Humphrey S."/>
            <person name="Young S.K."/>
            <person name="Zeng Q."/>
            <person name="Gargeya S."/>
            <person name="Fitzgerald M."/>
            <person name="Haas B."/>
            <person name="Abouelleil A."/>
            <person name="Alvarado L."/>
            <person name="Arachchi H.M."/>
            <person name="Berlin A."/>
            <person name="Brown A."/>
            <person name="Chapman S.B."/>
            <person name="Chen Z."/>
            <person name="Dunbar C."/>
            <person name="Freedman E."/>
            <person name="Gearin G."/>
            <person name="Goldberg J."/>
            <person name="Griggs A."/>
            <person name="Gujja S."/>
            <person name="Heiman D."/>
            <person name="Howarth C."/>
            <person name="Larson L."/>
            <person name="Lui A."/>
            <person name="MacDonald P.J.P."/>
            <person name="Montmayeur A."/>
            <person name="Murphy C."/>
            <person name="Neiman D."/>
            <person name="Pearson M."/>
            <person name="Priest M."/>
            <person name="Roberts A."/>
            <person name="Saif S."/>
            <person name="Shea T."/>
            <person name="Shenoy N."/>
            <person name="Sisk P."/>
            <person name="Stolte C."/>
            <person name="Sykes S."/>
            <person name="Wortman J."/>
            <person name="Nusbaum C."/>
            <person name="Birren B."/>
        </authorList>
    </citation>
    <scope>NUCLEOTIDE SEQUENCE [LARGE SCALE GENOMIC DNA]</scope>
    <source>
        <strain evidence="5">HOxBLS</strain>
    </source>
</reference>
<dbReference type="Pfam" id="PF00106">
    <property type="entry name" value="adh_short"/>
    <property type="match status" value="1"/>
</dbReference>
<dbReference type="GO" id="GO:0016616">
    <property type="term" value="F:oxidoreductase activity, acting on the CH-OH group of donors, NAD or NADP as acceptor"/>
    <property type="evidence" value="ECO:0007669"/>
    <property type="project" value="InterPro"/>
</dbReference>
<dbReference type="InterPro" id="IPR045313">
    <property type="entry name" value="CBR1-like"/>
</dbReference>
<dbReference type="CDD" id="cd05324">
    <property type="entry name" value="carb_red_PTCR-like_SDR_c"/>
    <property type="match status" value="1"/>
</dbReference>
<dbReference type="SUPFAM" id="SSF51735">
    <property type="entry name" value="NAD(P)-binding Rossmann-fold domains"/>
    <property type="match status" value="1"/>
</dbReference>
<keyword evidence="3" id="KW-0560">Oxidoreductase</keyword>
<dbReference type="InterPro" id="IPR020904">
    <property type="entry name" value="Sc_DH/Rdtase_CS"/>
</dbReference>
<keyword evidence="2" id="KW-0521">NADP</keyword>
<dbReference type="InterPro" id="IPR036291">
    <property type="entry name" value="NAD(P)-bd_dom_sf"/>
</dbReference>
<proteinExistence type="inferred from homology"/>
<dbReference type="PANTHER" id="PTHR43490:SF99">
    <property type="entry name" value="SHORT-CHAIN DEHYDROGENASE_REDUCTASE"/>
    <property type="match status" value="1"/>
</dbReference>
<dbReference type="AlphaFoldDB" id="C3X2V2"/>
<dbReference type="PROSITE" id="PS00061">
    <property type="entry name" value="ADH_SHORT"/>
    <property type="match status" value="1"/>
</dbReference>
<comment type="similarity">
    <text evidence="1 4">Belongs to the short-chain dehydrogenases/reductases (SDR) family.</text>
</comment>
<sequence length="242" mass="25612">MNEATIALVTGGNKGIGYEICRLLLRKGCHVLLGARNRSEGEAAVAALAREEGGAIEFIAIDLNDPKTFHAAQAGISEKFGRLDILINNAGVAPDGDYKVFDVPSRILKETFDTNFFALVELTQSLLPLIRKSPAGRIVNQSSILASLTAQSLPDSPIKQGKAFAYNASKTAVNAFTVHLADFLQGTPVKVNSAHPGSVRTAMNPTGSLEDFEGAKTAVALALLPEDGPSGGFFYMGTPLPW</sequence>
<evidence type="ECO:0008006" key="7">
    <source>
        <dbReference type="Google" id="ProtNLM"/>
    </source>
</evidence>
<name>C3X2V2_9BURK</name>
<organism evidence="5 6">
    <name type="scientific">Oxalobacter paraformigenes</name>
    <dbReference type="NCBI Taxonomy" id="556268"/>
    <lineage>
        <taxon>Bacteria</taxon>
        <taxon>Pseudomonadati</taxon>
        <taxon>Pseudomonadota</taxon>
        <taxon>Betaproteobacteria</taxon>
        <taxon>Burkholderiales</taxon>
        <taxon>Oxalobacteraceae</taxon>
        <taxon>Oxalobacter</taxon>
    </lineage>
</organism>
<gene>
    <name evidence="5" type="ORF">OFAG_00691</name>
</gene>
<protein>
    <recommendedName>
        <fullName evidence="7">Short-chain dehydrogenase</fullName>
    </recommendedName>
</protein>
<dbReference type="eggNOG" id="COG1028">
    <property type="taxonomic scope" value="Bacteria"/>
</dbReference>
<dbReference type="Gene3D" id="3.40.50.720">
    <property type="entry name" value="NAD(P)-binding Rossmann-like Domain"/>
    <property type="match status" value="1"/>
</dbReference>
<dbReference type="Proteomes" id="UP000003973">
    <property type="component" value="Unassembled WGS sequence"/>
</dbReference>
<evidence type="ECO:0000256" key="1">
    <source>
        <dbReference type="ARBA" id="ARBA00006484"/>
    </source>
</evidence>
<evidence type="ECO:0000256" key="2">
    <source>
        <dbReference type="ARBA" id="ARBA00022857"/>
    </source>
</evidence>
<dbReference type="EMBL" id="ACDP02000023">
    <property type="protein sequence ID" value="EEO27538.2"/>
    <property type="molecule type" value="Genomic_DNA"/>
</dbReference>
<comment type="caution">
    <text evidence="5">The sequence shown here is derived from an EMBL/GenBank/DDBJ whole genome shotgun (WGS) entry which is preliminary data.</text>
</comment>
<dbReference type="PRINTS" id="PR00080">
    <property type="entry name" value="SDRFAMILY"/>
</dbReference>
<dbReference type="PANTHER" id="PTHR43490">
    <property type="entry name" value="(+)-NEOMENTHOL DEHYDROGENASE"/>
    <property type="match status" value="1"/>
</dbReference>
<evidence type="ECO:0000313" key="6">
    <source>
        <dbReference type="Proteomes" id="UP000003973"/>
    </source>
</evidence>
<dbReference type="PRINTS" id="PR00081">
    <property type="entry name" value="GDHRDH"/>
</dbReference>
<dbReference type="InterPro" id="IPR002347">
    <property type="entry name" value="SDR_fam"/>
</dbReference>
<evidence type="ECO:0000256" key="3">
    <source>
        <dbReference type="ARBA" id="ARBA00023002"/>
    </source>
</evidence>